<dbReference type="EMBL" id="CP044543">
    <property type="protein sequence ID" value="QFI74797.1"/>
    <property type="molecule type" value="Genomic_DNA"/>
</dbReference>
<protein>
    <submittedName>
        <fullName evidence="2">Uncharacterized protein</fullName>
    </submittedName>
</protein>
<reference evidence="3" key="1">
    <citation type="submission" date="2019-10" db="EMBL/GenBank/DDBJ databases">
        <title>Complete Genome Sequence of Bradyrhizobium betae type strain PL7HG1T.</title>
        <authorList>
            <person name="Bromfield E.S.P."/>
            <person name="Cloutier S."/>
        </authorList>
    </citation>
    <scope>NUCLEOTIDE SEQUENCE [LARGE SCALE GENOMIC DNA]</scope>
    <source>
        <strain evidence="3">PL7HG1</strain>
    </source>
</reference>
<name>A0A5P6P8S3_9BRAD</name>
<dbReference type="KEGG" id="bbet:F8237_21740"/>
<dbReference type="Proteomes" id="UP000325641">
    <property type="component" value="Chromosome"/>
</dbReference>
<feature type="region of interest" description="Disordered" evidence="1">
    <location>
        <begin position="1"/>
        <end position="33"/>
    </location>
</feature>
<accession>A0A5P6P8S3</accession>
<gene>
    <name evidence="2" type="ORF">F8237_21740</name>
</gene>
<organism evidence="2 3">
    <name type="scientific">Bradyrhizobium betae</name>
    <dbReference type="NCBI Taxonomy" id="244734"/>
    <lineage>
        <taxon>Bacteria</taxon>
        <taxon>Pseudomonadati</taxon>
        <taxon>Pseudomonadota</taxon>
        <taxon>Alphaproteobacteria</taxon>
        <taxon>Hyphomicrobiales</taxon>
        <taxon>Nitrobacteraceae</taxon>
        <taxon>Bradyrhizobium</taxon>
    </lineage>
</organism>
<evidence type="ECO:0000313" key="3">
    <source>
        <dbReference type="Proteomes" id="UP000325641"/>
    </source>
</evidence>
<dbReference type="AlphaFoldDB" id="A0A5P6P8S3"/>
<proteinExistence type="predicted"/>
<evidence type="ECO:0000256" key="1">
    <source>
        <dbReference type="SAM" id="MobiDB-lite"/>
    </source>
</evidence>
<evidence type="ECO:0000313" key="2">
    <source>
        <dbReference type="EMBL" id="QFI74797.1"/>
    </source>
</evidence>
<dbReference type="RefSeq" id="WP_151647751.1">
    <property type="nucleotide sequence ID" value="NZ_CP044543.1"/>
</dbReference>
<sequence length="96" mass="10629">MHDIVHRTGRSLGKLSRGNSVSPDARSRPYSQPSVAEDIITELSVHPDLFVVARNSSFAFRGKARARVYGDARTSSPTNDVLGMDGPIFALRRRFE</sequence>